<feature type="domain" description="N-acetyltransferase" evidence="14">
    <location>
        <begin position="5"/>
        <end position="174"/>
    </location>
</feature>
<dbReference type="GO" id="GO:0016726">
    <property type="term" value="F:oxidoreductase activity, acting on CH or CH2 groups, NAD or NADP as acceptor"/>
    <property type="evidence" value="ECO:0007669"/>
    <property type="project" value="UniProtKB-UniRule"/>
</dbReference>
<dbReference type="GO" id="GO:0009089">
    <property type="term" value="P:lysine biosynthetic process via diaminopimelate"/>
    <property type="evidence" value="ECO:0007669"/>
    <property type="project" value="UniProtKB-UniRule"/>
</dbReference>
<dbReference type="GO" id="GO:0008839">
    <property type="term" value="F:4-hydroxy-tetrahydrodipicolinate reductase"/>
    <property type="evidence" value="ECO:0007669"/>
    <property type="project" value="UniProtKB-UniRule"/>
</dbReference>
<evidence type="ECO:0000256" key="8">
    <source>
        <dbReference type="ARBA" id="ARBA00023154"/>
    </source>
</evidence>
<evidence type="ECO:0000256" key="9">
    <source>
        <dbReference type="ARBA" id="ARBA00037922"/>
    </source>
</evidence>
<dbReference type="InterPro" id="IPR036291">
    <property type="entry name" value="NAD(P)-bd_dom_sf"/>
</dbReference>
<dbReference type="STRING" id="710696.Intca_2195"/>
<dbReference type="FunFam" id="3.30.360.10:FF:000009">
    <property type="entry name" value="4-hydroxy-tetrahydrodipicolinate reductase"/>
    <property type="match status" value="1"/>
</dbReference>
<comment type="catalytic activity">
    <reaction evidence="12 13">
        <text>(S)-2,3,4,5-tetrahydrodipicolinate + NAD(+) + H2O = (2S,4S)-4-hydroxy-2,3,4,5-tetrahydrodipicolinate + NADH + H(+)</text>
        <dbReference type="Rhea" id="RHEA:35323"/>
        <dbReference type="ChEBI" id="CHEBI:15377"/>
        <dbReference type="ChEBI" id="CHEBI:15378"/>
        <dbReference type="ChEBI" id="CHEBI:16845"/>
        <dbReference type="ChEBI" id="CHEBI:57540"/>
        <dbReference type="ChEBI" id="CHEBI:57945"/>
        <dbReference type="ChEBI" id="CHEBI:67139"/>
        <dbReference type="EC" id="1.17.1.8"/>
    </reaction>
</comment>
<comment type="caution">
    <text evidence="13">Lacks conserved residue(s) required for the propagation of feature annotation.</text>
</comment>
<protein>
    <recommendedName>
        <fullName evidence="10 13">4-hydroxy-tetrahydrodipicolinate reductase</fullName>
        <shortName evidence="13">HTPA reductase</shortName>
        <ecNumber evidence="10 13">1.17.1.8</ecNumber>
    </recommendedName>
</protein>
<dbReference type="Pfam" id="PF13523">
    <property type="entry name" value="Acetyltransf_8"/>
    <property type="match status" value="1"/>
</dbReference>
<dbReference type="Gene3D" id="3.30.360.10">
    <property type="entry name" value="Dihydrodipicolinate Reductase, domain 2"/>
    <property type="match status" value="1"/>
</dbReference>
<keyword evidence="8 13" id="KW-0457">Lysine biosynthesis</keyword>
<dbReference type="EMBL" id="CP002343">
    <property type="protein sequence ID" value="ADU48704.1"/>
    <property type="molecule type" value="Genomic_DNA"/>
</dbReference>
<dbReference type="Proteomes" id="UP000008914">
    <property type="component" value="Chromosome"/>
</dbReference>
<dbReference type="InterPro" id="IPR016181">
    <property type="entry name" value="Acyl_CoA_acyltransferase"/>
</dbReference>
<dbReference type="GO" id="GO:0051287">
    <property type="term" value="F:NAD binding"/>
    <property type="evidence" value="ECO:0007669"/>
    <property type="project" value="UniProtKB-UniRule"/>
</dbReference>
<dbReference type="PROSITE" id="PS01298">
    <property type="entry name" value="DAPB"/>
    <property type="match status" value="1"/>
</dbReference>
<keyword evidence="7 13" id="KW-0520">NAD</keyword>
<dbReference type="SUPFAM" id="SSF55729">
    <property type="entry name" value="Acyl-CoA N-acyltransferases (Nat)"/>
    <property type="match status" value="1"/>
</dbReference>
<comment type="similarity">
    <text evidence="1 13">Belongs to the DapB family.</text>
</comment>
<evidence type="ECO:0000256" key="12">
    <source>
        <dbReference type="ARBA" id="ARBA00049396"/>
    </source>
</evidence>
<feature type="binding site" evidence="13">
    <location>
        <position position="325"/>
    </location>
    <ligand>
        <name>(S)-2,3,4,5-tetrahydrodipicolinate</name>
        <dbReference type="ChEBI" id="CHEBI:16845"/>
    </ligand>
</feature>
<feature type="binding site" evidence="13">
    <location>
        <begin position="195"/>
        <end position="200"/>
    </location>
    <ligand>
        <name>NAD(+)</name>
        <dbReference type="ChEBI" id="CHEBI:57540"/>
    </ligand>
</feature>
<name>E6SE56_INTC7</name>
<dbReference type="InterPro" id="IPR000182">
    <property type="entry name" value="GNAT_dom"/>
</dbReference>
<evidence type="ECO:0000256" key="2">
    <source>
        <dbReference type="ARBA" id="ARBA00022490"/>
    </source>
</evidence>
<dbReference type="HAMAP" id="MF_00102">
    <property type="entry name" value="DapB"/>
    <property type="match status" value="1"/>
</dbReference>
<dbReference type="CDD" id="cd02274">
    <property type="entry name" value="DHDPR_N"/>
    <property type="match status" value="1"/>
</dbReference>
<dbReference type="KEGG" id="ica:Intca_2195"/>
<dbReference type="NCBIfam" id="TIGR00036">
    <property type="entry name" value="dapB"/>
    <property type="match status" value="1"/>
</dbReference>
<comment type="pathway">
    <text evidence="9 13">Amino-acid biosynthesis; L-lysine biosynthesis via DAP pathway; (S)-tetrahydrodipicolinate from L-aspartate: step 4/4.</text>
</comment>
<dbReference type="EC" id="1.17.1.8" evidence="10 13"/>
<dbReference type="GO" id="GO:0050661">
    <property type="term" value="F:NADP binding"/>
    <property type="evidence" value="ECO:0007669"/>
    <property type="project" value="UniProtKB-UniRule"/>
</dbReference>
<evidence type="ECO:0000256" key="10">
    <source>
        <dbReference type="ARBA" id="ARBA00038983"/>
    </source>
</evidence>
<evidence type="ECO:0000256" key="5">
    <source>
        <dbReference type="ARBA" id="ARBA00022915"/>
    </source>
</evidence>
<proteinExistence type="inferred from homology"/>
<dbReference type="HOGENOM" id="CLU_623712_0_0_11"/>
<dbReference type="GO" id="GO:0005829">
    <property type="term" value="C:cytosol"/>
    <property type="evidence" value="ECO:0007669"/>
    <property type="project" value="TreeGrafter"/>
</dbReference>
<feature type="active site" description="Proton donor" evidence="13">
    <location>
        <position position="328"/>
    </location>
</feature>
<dbReference type="GO" id="GO:0016747">
    <property type="term" value="F:acyltransferase activity, transferring groups other than amino-acyl groups"/>
    <property type="evidence" value="ECO:0007669"/>
    <property type="project" value="InterPro"/>
</dbReference>
<evidence type="ECO:0000256" key="4">
    <source>
        <dbReference type="ARBA" id="ARBA00022857"/>
    </source>
</evidence>
<keyword evidence="5 13" id="KW-0220">Diaminopimelate biosynthesis</keyword>
<evidence type="ECO:0000313" key="16">
    <source>
        <dbReference type="Proteomes" id="UP000008914"/>
    </source>
</evidence>
<evidence type="ECO:0000256" key="6">
    <source>
        <dbReference type="ARBA" id="ARBA00023002"/>
    </source>
</evidence>
<evidence type="ECO:0000313" key="15">
    <source>
        <dbReference type="EMBL" id="ADU48704.1"/>
    </source>
</evidence>
<dbReference type="Gene3D" id="3.40.50.720">
    <property type="entry name" value="NAD(P)-binding Rossmann-like Domain"/>
    <property type="match status" value="1"/>
</dbReference>
<keyword evidence="4 13" id="KW-0521">NADP</keyword>
<dbReference type="Pfam" id="PF01113">
    <property type="entry name" value="DapB_N"/>
    <property type="match status" value="1"/>
</dbReference>
<evidence type="ECO:0000256" key="13">
    <source>
        <dbReference type="HAMAP-Rule" id="MF_00102"/>
    </source>
</evidence>
<dbReference type="InterPro" id="IPR022664">
    <property type="entry name" value="DapB_N_CS"/>
</dbReference>
<accession>E6SE56</accession>
<feature type="binding site" evidence="13">
    <location>
        <begin position="334"/>
        <end position="335"/>
    </location>
    <ligand>
        <name>(S)-2,3,4,5-tetrahydrodipicolinate</name>
        <dbReference type="ChEBI" id="CHEBI:16845"/>
    </ligand>
</feature>
<dbReference type="Pfam" id="PF05173">
    <property type="entry name" value="DapB_C"/>
    <property type="match status" value="1"/>
</dbReference>
<dbReference type="UniPathway" id="UPA00034">
    <property type="reaction ID" value="UER00018"/>
</dbReference>
<dbReference type="AlphaFoldDB" id="E6SE56"/>
<dbReference type="PROSITE" id="PS51186">
    <property type="entry name" value="GNAT"/>
    <property type="match status" value="1"/>
</dbReference>
<comment type="subunit">
    <text evidence="13">Homotetramer.</text>
</comment>
<feature type="binding site" evidence="13">
    <location>
        <begin position="294"/>
        <end position="297"/>
    </location>
    <ligand>
        <name>NAD(+)</name>
        <dbReference type="ChEBI" id="CHEBI:57540"/>
    </ligand>
</feature>
<comment type="function">
    <text evidence="13">Catalyzes the conversion of 4-hydroxy-tetrahydrodipicolinate (HTPA) to tetrahydrodipicolinate.</text>
</comment>
<comment type="catalytic activity">
    <reaction evidence="11 13">
        <text>(S)-2,3,4,5-tetrahydrodipicolinate + NADP(+) + H2O = (2S,4S)-4-hydroxy-2,3,4,5-tetrahydrodipicolinate + NADPH + H(+)</text>
        <dbReference type="Rhea" id="RHEA:35331"/>
        <dbReference type="ChEBI" id="CHEBI:15377"/>
        <dbReference type="ChEBI" id="CHEBI:15378"/>
        <dbReference type="ChEBI" id="CHEBI:16845"/>
        <dbReference type="ChEBI" id="CHEBI:57783"/>
        <dbReference type="ChEBI" id="CHEBI:58349"/>
        <dbReference type="ChEBI" id="CHEBI:67139"/>
        <dbReference type="EC" id="1.17.1.8"/>
    </reaction>
</comment>
<evidence type="ECO:0000256" key="7">
    <source>
        <dbReference type="ARBA" id="ARBA00023027"/>
    </source>
</evidence>
<gene>
    <name evidence="13" type="primary">dapB</name>
    <name evidence="15" type="ordered locus">Intca_2195</name>
</gene>
<evidence type="ECO:0000256" key="11">
    <source>
        <dbReference type="ARBA" id="ARBA00049080"/>
    </source>
</evidence>
<dbReference type="Gene3D" id="3.40.630.30">
    <property type="match status" value="1"/>
</dbReference>
<evidence type="ECO:0000256" key="3">
    <source>
        <dbReference type="ARBA" id="ARBA00022605"/>
    </source>
</evidence>
<dbReference type="SUPFAM" id="SSF51735">
    <property type="entry name" value="NAD(P)-binding Rossmann-fold domains"/>
    <property type="match status" value="1"/>
</dbReference>
<keyword evidence="2 13" id="KW-0963">Cytoplasm</keyword>
<comment type="subcellular location">
    <subcellularLocation>
        <location evidence="13">Cytoplasm</location>
    </subcellularLocation>
</comment>
<dbReference type="eggNOG" id="COG0289">
    <property type="taxonomic scope" value="Bacteria"/>
</dbReference>
<dbReference type="InterPro" id="IPR023940">
    <property type="entry name" value="DHDPR_bac"/>
</dbReference>
<dbReference type="InterPro" id="IPR022663">
    <property type="entry name" value="DapB_C"/>
</dbReference>
<organism evidence="15 16">
    <name type="scientific">Intrasporangium calvum (strain ATCC 23552 / DSM 43043 / JCM 3097 / NBRC 12989 / NCIMB 10167 / NRRL B-3866 / 7 KIP)</name>
    <dbReference type="NCBI Taxonomy" id="710696"/>
    <lineage>
        <taxon>Bacteria</taxon>
        <taxon>Bacillati</taxon>
        <taxon>Actinomycetota</taxon>
        <taxon>Actinomycetes</taxon>
        <taxon>Micrococcales</taxon>
        <taxon>Intrasporangiaceae</taxon>
        <taxon>Intrasporangium</taxon>
    </lineage>
</organism>
<feature type="active site" description="Proton donor/acceptor" evidence="13">
    <location>
        <position position="324"/>
    </location>
</feature>
<dbReference type="eggNOG" id="COG1670">
    <property type="taxonomic scope" value="Bacteria"/>
</dbReference>
<evidence type="ECO:0000256" key="1">
    <source>
        <dbReference type="ARBA" id="ARBA00006642"/>
    </source>
</evidence>
<dbReference type="InterPro" id="IPR000846">
    <property type="entry name" value="DapB_N"/>
</dbReference>
<feature type="binding site" evidence="13">
    <location>
        <position position="221"/>
    </location>
    <ligand>
        <name>NAD(+)</name>
        <dbReference type="ChEBI" id="CHEBI:57540"/>
    </ligand>
</feature>
<comment type="caution">
    <text evidence="13">Was originally thought to be a dihydrodipicolinate reductase (DHDPR), catalyzing the conversion of dihydrodipicolinate to tetrahydrodipicolinate. However, it was shown in E.coli that the substrate of the enzymatic reaction is not dihydrodipicolinate (DHDP) but in fact (2S,4S)-4-hydroxy-2,3,4,5-tetrahydrodipicolinic acid (HTPA), the product released by the DapA-catalyzed reaction.</text>
</comment>
<dbReference type="SUPFAM" id="SSF55347">
    <property type="entry name" value="Glyceraldehyde-3-phosphate dehydrogenase-like, C-terminal domain"/>
    <property type="match status" value="1"/>
</dbReference>
<keyword evidence="6 13" id="KW-0560">Oxidoreductase</keyword>
<dbReference type="PANTHER" id="PTHR20836">
    <property type="entry name" value="DIHYDRODIPICOLINATE REDUCTASE"/>
    <property type="match status" value="1"/>
</dbReference>
<evidence type="ECO:0000259" key="14">
    <source>
        <dbReference type="PROSITE" id="PS51186"/>
    </source>
</evidence>
<feature type="binding site" evidence="13">
    <location>
        <begin position="261"/>
        <end position="263"/>
    </location>
    <ligand>
        <name>NAD(+)</name>
        <dbReference type="ChEBI" id="CHEBI:57540"/>
    </ligand>
</feature>
<sequence length="439" mass="46266">MDVEIGFRPLTRDDLPAVVRWQRSAAARPWFGGGLTLTQAEERYGPRIAGTHSARMYLALLGDRAIGYAQMYAAPPPPMEPGRETPLESVGIDFVLGEDDLVGQGIGTELIAAFIRQVVRPAHPGASHVVARPDHRNHRSIRALEKNGFVQGLWVDTLPRPGEPPMTEIVCTLDLRADYSGGVSETSDVKVSVIGAAGRMGSEVCGAVEAAEGMRLVGRFDQGDDLGDLNGADVVVEFSVPDASPGNVAHCIDRGVHVVVGTTGWDDARLETLRGQLASAPPSSSGAPVGVLIAPNFAIGAILMMSFAAKAARFYESVEVIELHHPDKVDAPSGTAARTARLISAARAEAGLGEVPDATVHDPGGARGSRVDGVPVHSVRLRGLVAHQEVLLGGAGEMLTIRHDSFDRASFMPGVLAGVRRVADHPGLTVGLERYLGIG</sequence>
<reference evidence="15 16" key="1">
    <citation type="journal article" date="2010" name="Stand. Genomic Sci.">
        <title>Complete genome sequence of Intrasporangium calvum type strain (7 KIP).</title>
        <authorList>
            <person name="Del Rio T.G."/>
            <person name="Chertkov O."/>
            <person name="Yasawong M."/>
            <person name="Lucas S."/>
            <person name="Deshpande S."/>
            <person name="Cheng J.F."/>
            <person name="Detter C."/>
            <person name="Tapia R."/>
            <person name="Han C."/>
            <person name="Goodwin L."/>
            <person name="Pitluck S."/>
            <person name="Liolios K."/>
            <person name="Ivanova N."/>
            <person name="Mavromatis K."/>
            <person name="Pati A."/>
            <person name="Chen A."/>
            <person name="Palaniappan K."/>
            <person name="Land M."/>
            <person name="Hauser L."/>
            <person name="Chang Y.J."/>
            <person name="Jeffries C.D."/>
            <person name="Rohde M."/>
            <person name="Pukall R."/>
            <person name="Sikorski J."/>
            <person name="Goker M."/>
            <person name="Woyke T."/>
            <person name="Bristow J."/>
            <person name="Eisen J.A."/>
            <person name="Markowitz V."/>
            <person name="Hugenholtz P."/>
            <person name="Kyrpides N.C."/>
            <person name="Klenk H.P."/>
            <person name="Lapidus A."/>
        </authorList>
    </citation>
    <scope>NUCLEOTIDE SEQUENCE [LARGE SCALE GENOMIC DNA]</scope>
    <source>
        <strain evidence="16">ATCC 23552 / DSM 43043 / JCM 3097 / NBRC 12989 / 7 KIP</strain>
    </source>
</reference>
<dbReference type="PANTHER" id="PTHR20836:SF0">
    <property type="entry name" value="4-HYDROXY-TETRAHYDRODIPICOLINATE REDUCTASE 1, CHLOROPLASTIC-RELATED"/>
    <property type="match status" value="1"/>
</dbReference>
<keyword evidence="16" id="KW-1185">Reference proteome</keyword>
<keyword evidence="3 13" id="KW-0028">Amino-acid biosynthesis</keyword>
<dbReference type="GO" id="GO:0019877">
    <property type="term" value="P:diaminopimelate biosynthetic process"/>
    <property type="evidence" value="ECO:0007669"/>
    <property type="project" value="UniProtKB-UniRule"/>
</dbReference>